<evidence type="ECO:0000256" key="1">
    <source>
        <dbReference type="SAM" id="MobiDB-lite"/>
    </source>
</evidence>
<gene>
    <name evidence="2" type="ORF">SFRA_031065</name>
</gene>
<dbReference type="AlphaFoldDB" id="A0A420UUK5"/>
<name>A0A420UUK5_9ACTN</name>
<feature type="region of interest" description="Disordered" evidence="1">
    <location>
        <begin position="1"/>
        <end position="21"/>
    </location>
</feature>
<keyword evidence="3" id="KW-1185">Reference proteome</keyword>
<sequence length="67" mass="7174">MRRQAPEDRSARDEDHLTETTERGAFILARCSCGWAGPARRARAKARADAASHPGNTVARDVSGPAA</sequence>
<organism evidence="2 3">
    <name type="scientific">Streptomyces xinghaiensis</name>
    <dbReference type="NCBI Taxonomy" id="1038928"/>
    <lineage>
        <taxon>Bacteria</taxon>
        <taxon>Bacillati</taxon>
        <taxon>Actinomycetota</taxon>
        <taxon>Actinomycetes</taxon>
        <taxon>Kitasatosporales</taxon>
        <taxon>Streptomycetaceae</taxon>
        <taxon>Streptomyces</taxon>
    </lineage>
</organism>
<comment type="caution">
    <text evidence="2">The sequence shown here is derived from an EMBL/GenBank/DDBJ whole genome shotgun (WGS) entry which is preliminary data.</text>
</comment>
<dbReference type="Proteomes" id="UP000028058">
    <property type="component" value="Unassembled WGS sequence"/>
</dbReference>
<protein>
    <submittedName>
        <fullName evidence="2">Uncharacterized protein</fullName>
    </submittedName>
</protein>
<dbReference type="OrthoDB" id="4872130at2"/>
<evidence type="ECO:0000313" key="2">
    <source>
        <dbReference type="EMBL" id="RKM90899.1"/>
    </source>
</evidence>
<proteinExistence type="predicted"/>
<dbReference type="EMBL" id="JNAD02000021">
    <property type="protein sequence ID" value="RKM90899.1"/>
    <property type="molecule type" value="Genomic_DNA"/>
</dbReference>
<dbReference type="RefSeq" id="WP_043466602.1">
    <property type="nucleotide sequence ID" value="NZ_CP134822.1"/>
</dbReference>
<accession>A0A420UUK5</accession>
<evidence type="ECO:0000313" key="3">
    <source>
        <dbReference type="Proteomes" id="UP000028058"/>
    </source>
</evidence>
<feature type="region of interest" description="Disordered" evidence="1">
    <location>
        <begin position="42"/>
        <end position="67"/>
    </location>
</feature>
<reference evidence="2 3" key="1">
    <citation type="journal article" date="2014" name="Genome Announc.">
        <title>Draft Genome Sequence of Streptomyces fradiae ATCC 19609, a Strain Highly Sensitive to Antibiotics.</title>
        <authorList>
            <person name="Bekker O.B."/>
            <person name="Klimina K.M."/>
            <person name="Vatlin A.A."/>
            <person name="Zakharevich N.V."/>
            <person name="Kasianov A.S."/>
            <person name="Danilenko V.N."/>
        </authorList>
    </citation>
    <scope>NUCLEOTIDE SEQUENCE [LARGE SCALE GENOMIC DNA]</scope>
    <source>
        <strain evidence="2 3">ATCC 19609</strain>
    </source>
</reference>